<keyword evidence="6 8" id="KW-0472">Membrane</keyword>
<feature type="domain" description="TonB-dependent receptor-like beta-barrel" evidence="11">
    <location>
        <begin position="419"/>
        <end position="860"/>
    </location>
</feature>
<dbReference type="InterPro" id="IPR039426">
    <property type="entry name" value="TonB-dep_rcpt-like"/>
</dbReference>
<evidence type="ECO:0000256" key="1">
    <source>
        <dbReference type="ARBA" id="ARBA00004571"/>
    </source>
</evidence>
<dbReference type="Proteomes" id="UP001317963">
    <property type="component" value="Chromosome"/>
</dbReference>
<evidence type="ECO:0000259" key="11">
    <source>
        <dbReference type="Pfam" id="PF00593"/>
    </source>
</evidence>
<dbReference type="InterPro" id="IPR036942">
    <property type="entry name" value="Beta-barrel_TonB_sf"/>
</dbReference>
<gene>
    <name evidence="13" type="ORF">E0F26_01805</name>
</gene>
<dbReference type="Gene3D" id="2.40.170.20">
    <property type="entry name" value="TonB-dependent receptor, beta-barrel domain"/>
    <property type="match status" value="1"/>
</dbReference>
<proteinExistence type="inferred from homology"/>
<keyword evidence="3 8" id="KW-1134">Transmembrane beta strand</keyword>
<keyword evidence="4 8" id="KW-0812">Transmembrane</keyword>
<keyword evidence="7 8" id="KW-0998">Cell outer membrane</keyword>
<comment type="subcellular location">
    <subcellularLocation>
        <location evidence="1 8">Cell outer membrane</location>
        <topology evidence="1 8">Multi-pass membrane protein</topology>
    </subcellularLocation>
</comment>
<accession>A0ABY6Q526</accession>
<keyword evidence="2 8" id="KW-0813">Transport</keyword>
<dbReference type="EMBL" id="CP036501">
    <property type="protein sequence ID" value="UZP73543.1"/>
    <property type="molecule type" value="Genomic_DNA"/>
</dbReference>
<protein>
    <submittedName>
        <fullName evidence="13">TonB-dependent receptor</fullName>
    </submittedName>
</protein>
<evidence type="ECO:0000256" key="9">
    <source>
        <dbReference type="RuleBase" id="RU003357"/>
    </source>
</evidence>
<keyword evidence="10" id="KW-0732">Signal</keyword>
<evidence type="ECO:0000313" key="14">
    <source>
        <dbReference type="Proteomes" id="UP001317963"/>
    </source>
</evidence>
<keyword evidence="13" id="KW-0675">Receptor</keyword>
<dbReference type="InterPro" id="IPR012910">
    <property type="entry name" value="Plug_dom"/>
</dbReference>
<comment type="similarity">
    <text evidence="8 9">Belongs to the TonB-dependent receptor family.</text>
</comment>
<evidence type="ECO:0000256" key="10">
    <source>
        <dbReference type="SAM" id="SignalP"/>
    </source>
</evidence>
<dbReference type="PANTHER" id="PTHR47234">
    <property type="match status" value="1"/>
</dbReference>
<feature type="signal peptide" evidence="10">
    <location>
        <begin position="1"/>
        <end position="31"/>
    </location>
</feature>
<dbReference type="Pfam" id="PF00593">
    <property type="entry name" value="TonB_dep_Rec_b-barrel"/>
    <property type="match status" value="1"/>
</dbReference>
<dbReference type="Pfam" id="PF07715">
    <property type="entry name" value="Plug"/>
    <property type="match status" value="1"/>
</dbReference>
<dbReference type="PANTHER" id="PTHR47234:SF3">
    <property type="entry name" value="SECRETIN_TONB SHORT N-TERMINAL DOMAIN-CONTAINING PROTEIN"/>
    <property type="match status" value="1"/>
</dbReference>
<keyword evidence="5 9" id="KW-0798">TonB box</keyword>
<dbReference type="InterPro" id="IPR000531">
    <property type="entry name" value="Beta-barrel_TonB"/>
</dbReference>
<evidence type="ECO:0000256" key="8">
    <source>
        <dbReference type="PROSITE-ProRule" id="PRU01360"/>
    </source>
</evidence>
<evidence type="ECO:0000256" key="6">
    <source>
        <dbReference type="ARBA" id="ARBA00023136"/>
    </source>
</evidence>
<keyword evidence="14" id="KW-1185">Reference proteome</keyword>
<evidence type="ECO:0000259" key="12">
    <source>
        <dbReference type="Pfam" id="PF07715"/>
    </source>
</evidence>
<sequence>MIVNTYFPRKKLAILALAVPVAMGLPLQATAQDSDLEEVIVTGTRVADRSAADSPVPVDVITGSEFRDNGSTDIQDMLRTSVPSYDVNAQPISDAATIVRPANLRGLSPDNTLVLVNGKRRHRGSVISFLGGGISDGAQGVDISAIPSLALKQVEVLRDGASSQYGSDAIAGVMNFILRDDAEGLEVVTRYGSTFEGDGNNYMVSANLGLPLGDNGFINITGEVRDVEGTVRSVVRSDVLAGIAGGYAPVSDFRTINSYTNEAPQYWGQPDVEDDNKIFFNAAYELNDSTELYAFGNYGERTVTGGFFYRNVVGNGSGGGQRGGVYRGPRVDPLTGMASDADDAVASVLVGDMDGGSSCIDGIPLPGNGVIPDAGFLASVTADANCFSFIETIPSGFVPRFGGDNEDSAIAVGIRGDSNLMGGVSYDLSAQRGSNRTDYFIRNTVNASLGPNTPRDFVPGGQEQTETVYNLNFVKSVDAGFASDLNVAFGAEYREEEFDLFAGDAASYALGPLSSQGFSSSSNGFGGFPNDTSASQDSTAYFVDLEADVTDALTLQVAARYEDFSAFGTTTNYKLAGVYRLSDDVRIRAARSTGFHAPTSGQASITNVTTQNVNGVLVDQGTLPFFSAAGQLAADFIESAGNGRPTLGTEDADNYSIGIAVDVDNWSFTLDYYNIKVEDRIALGANVDFLAALEFADTAGGSYSSVGEALTALDANGTIDRQQFLGLDDLAQFRFFTNGFGTTTKGLDLVGSVDFDAMGGASTVTFAFNYNETSVDSRGSINPISDGRVEALEDQLPNLKGNIAWNHQIGDIRALVRANYYGAWTSTSNGYSVGSTTMLDVQLAYQVTEELELTFGVDNLFDEYPDRNPGAGGVGQLYPEDSPFGFNGGSWYVQGRYNF</sequence>
<dbReference type="InterPro" id="IPR037066">
    <property type="entry name" value="Plug_dom_sf"/>
</dbReference>
<feature type="domain" description="TonB-dependent receptor plug" evidence="12">
    <location>
        <begin position="52"/>
        <end position="173"/>
    </location>
</feature>
<organism evidence="13 14">
    <name type="scientific">Candidatus Paraluminiphilus aquimaris</name>
    <dbReference type="NCBI Taxonomy" id="2518994"/>
    <lineage>
        <taxon>Bacteria</taxon>
        <taxon>Pseudomonadati</taxon>
        <taxon>Pseudomonadota</taxon>
        <taxon>Gammaproteobacteria</taxon>
        <taxon>Cellvibrionales</taxon>
        <taxon>Halieaceae</taxon>
        <taxon>Candidatus Paraluminiphilus</taxon>
    </lineage>
</organism>
<feature type="chain" id="PRO_5047037295" evidence="10">
    <location>
        <begin position="32"/>
        <end position="899"/>
    </location>
</feature>
<evidence type="ECO:0000256" key="3">
    <source>
        <dbReference type="ARBA" id="ARBA00022452"/>
    </source>
</evidence>
<dbReference type="PROSITE" id="PS52016">
    <property type="entry name" value="TONB_DEPENDENT_REC_3"/>
    <property type="match status" value="1"/>
</dbReference>
<evidence type="ECO:0000256" key="5">
    <source>
        <dbReference type="ARBA" id="ARBA00023077"/>
    </source>
</evidence>
<dbReference type="SUPFAM" id="SSF56935">
    <property type="entry name" value="Porins"/>
    <property type="match status" value="1"/>
</dbReference>
<evidence type="ECO:0000313" key="13">
    <source>
        <dbReference type="EMBL" id="UZP73543.1"/>
    </source>
</evidence>
<evidence type="ECO:0000256" key="4">
    <source>
        <dbReference type="ARBA" id="ARBA00022692"/>
    </source>
</evidence>
<evidence type="ECO:0000256" key="7">
    <source>
        <dbReference type="ARBA" id="ARBA00023237"/>
    </source>
</evidence>
<name>A0ABY6Q526_9GAMM</name>
<evidence type="ECO:0000256" key="2">
    <source>
        <dbReference type="ARBA" id="ARBA00022448"/>
    </source>
</evidence>
<reference evidence="13 14" key="1">
    <citation type="submission" date="2019-02" db="EMBL/GenBank/DDBJ databases">
        <title>Halieaceae_genomes.</title>
        <authorList>
            <person name="Li S.-H."/>
        </authorList>
    </citation>
    <scope>NUCLEOTIDE SEQUENCE [LARGE SCALE GENOMIC DNA]</scope>
    <source>
        <strain evidence="13 14">JH123</strain>
    </source>
</reference>
<dbReference type="Gene3D" id="2.170.130.10">
    <property type="entry name" value="TonB-dependent receptor, plug domain"/>
    <property type="match status" value="1"/>
</dbReference>